<dbReference type="EMBL" id="CP033905">
    <property type="protein sequence ID" value="AZR06735.1"/>
    <property type="molecule type" value="Genomic_DNA"/>
</dbReference>
<dbReference type="AlphaFoldDB" id="A0A3Q9GHL0"/>
<evidence type="ECO:0000256" key="1">
    <source>
        <dbReference type="ARBA" id="ARBA00003416"/>
    </source>
</evidence>
<evidence type="ECO:0000313" key="7">
    <source>
        <dbReference type="Proteomes" id="UP000275951"/>
    </source>
</evidence>
<dbReference type="Pfam" id="PF02646">
    <property type="entry name" value="RmuC"/>
    <property type="match status" value="1"/>
</dbReference>
<organism evidence="6 7">
    <name type="scientific">Trueperella pyogenes</name>
    <dbReference type="NCBI Taxonomy" id="1661"/>
    <lineage>
        <taxon>Bacteria</taxon>
        <taxon>Bacillati</taxon>
        <taxon>Actinomycetota</taxon>
        <taxon>Actinomycetes</taxon>
        <taxon>Actinomycetales</taxon>
        <taxon>Actinomycetaceae</taxon>
        <taxon>Trueperella</taxon>
    </lineage>
</organism>
<evidence type="ECO:0000256" key="5">
    <source>
        <dbReference type="SAM" id="Coils"/>
    </source>
</evidence>
<keyword evidence="4" id="KW-0233">DNA recombination</keyword>
<evidence type="ECO:0000256" key="4">
    <source>
        <dbReference type="ARBA" id="ARBA00023172"/>
    </source>
</evidence>
<dbReference type="GO" id="GO:0006310">
    <property type="term" value="P:DNA recombination"/>
    <property type="evidence" value="ECO:0007669"/>
    <property type="project" value="UniProtKB-KW"/>
</dbReference>
<dbReference type="InterPro" id="IPR003798">
    <property type="entry name" value="DNA_recombination_RmuC"/>
</dbReference>
<dbReference type="Proteomes" id="UP000275951">
    <property type="component" value="Chromosome"/>
</dbReference>
<comment type="similarity">
    <text evidence="2">Belongs to the RmuC family.</text>
</comment>
<dbReference type="PANTHER" id="PTHR30563">
    <property type="entry name" value="DNA RECOMBINATION PROTEIN RMUC"/>
    <property type="match status" value="1"/>
</dbReference>
<gene>
    <name evidence="6" type="primary">rmuC</name>
    <name evidence="6" type="ORF">EBQ10_05115</name>
</gene>
<keyword evidence="3 5" id="KW-0175">Coiled coil</keyword>
<comment type="function">
    <text evidence="1">Involved in DNA recombination.</text>
</comment>
<protein>
    <submittedName>
        <fullName evidence="6">DNA recombination protein RmuC</fullName>
    </submittedName>
</protein>
<evidence type="ECO:0000313" key="6">
    <source>
        <dbReference type="EMBL" id="AZR06735.1"/>
    </source>
</evidence>
<accession>A0A3Q9GHL0</accession>
<dbReference type="RefSeq" id="WP_114949319.1">
    <property type="nucleotide sequence ID" value="NZ_CP033905.1"/>
</dbReference>
<evidence type="ECO:0000256" key="2">
    <source>
        <dbReference type="ARBA" id="ARBA00009840"/>
    </source>
</evidence>
<evidence type="ECO:0000256" key="3">
    <source>
        <dbReference type="ARBA" id="ARBA00023054"/>
    </source>
</evidence>
<dbReference type="PANTHER" id="PTHR30563:SF0">
    <property type="entry name" value="DNA RECOMBINATION PROTEIN RMUC"/>
    <property type="match status" value="1"/>
</dbReference>
<sequence length="420" mass="44572">MISTPLFILVLALATGIGIALGWLAASSRVSKVNLMHAEDAAALRENVAQAEARAERLLEENEGLIQRSRADANVLRALSPITAQLDQVSAHVQRLETTAAAQHSEMVAHMRREAQIGAELSTTTASLNAALRSTSARGQWGEVQLRRIVEAAGMFEHVDVDFQVGSAQFAHSGKGKSSASRPDAIIHLPGDGHLAIDAKTPMDAYLLAVEISADDTTALKEREELLAKHAKALRSHVGALIKRNYPGDFPDSPQVTILFLPSESLLAQATQADPTLLEYALGNGVVLASPSSLLAILRAVASVWTSEAATSEAREIVDLGRTLVERIGVVVAHLDKLGKSLGQSVNHYNAAVHSLESRLLVSARSLSSLQPGAPQKLTPPPQLADKAAHIAQIRSPELVQELETRAGERGDAGLGEAGE</sequence>
<reference evidence="6 7" key="1">
    <citation type="submission" date="2018-11" db="EMBL/GenBank/DDBJ databases">
        <title>Multidrug-resistant genes are associated with an 42-kb island TGI1 carrying a complex class 1 integron in a Trueperella pyogenes.</title>
        <authorList>
            <person name="Dong W."/>
        </authorList>
    </citation>
    <scope>NUCLEOTIDE SEQUENCE [LARGE SCALE GENOMIC DNA]</scope>
    <source>
        <strain evidence="6 7">TP4</strain>
    </source>
</reference>
<proteinExistence type="inferred from homology"/>
<feature type="coiled-coil region" evidence="5">
    <location>
        <begin position="41"/>
        <end position="68"/>
    </location>
</feature>
<name>A0A3Q9GHL0_9ACTO</name>